<dbReference type="RefSeq" id="WP_204072396.1">
    <property type="nucleotide sequence ID" value="NZ_BAABHI010000020.1"/>
</dbReference>
<comment type="similarity">
    <text evidence="2">Belongs to the tRNA methyltransferase O family.</text>
</comment>
<dbReference type="InterPro" id="IPR023368">
    <property type="entry name" value="UPF0066_cons_site"/>
</dbReference>
<feature type="domain" description="TsaA-like" evidence="3">
    <location>
        <begin position="6"/>
        <end position="134"/>
    </location>
</feature>
<dbReference type="InterPro" id="IPR036413">
    <property type="entry name" value="YaeB-like_sf"/>
</dbReference>
<dbReference type="PANTHER" id="PTHR12818">
    <property type="entry name" value="TRNA (ADENINE(37)-N6)-METHYLTRANSFERASE"/>
    <property type="match status" value="1"/>
</dbReference>
<dbReference type="InterPro" id="IPR023370">
    <property type="entry name" value="TrmO-like_N"/>
</dbReference>
<dbReference type="NCBIfam" id="TIGR00104">
    <property type="entry name" value="tRNA_TsaA"/>
    <property type="match status" value="1"/>
</dbReference>
<dbReference type="Gene3D" id="2.40.30.70">
    <property type="entry name" value="YaeB-like"/>
    <property type="match status" value="1"/>
</dbReference>
<dbReference type="PANTHER" id="PTHR12818:SF0">
    <property type="entry name" value="TRNA (ADENINE(37)-N6)-METHYLTRANSFERASE"/>
    <property type="match status" value="1"/>
</dbReference>
<keyword evidence="1" id="KW-0949">S-adenosyl-L-methionine</keyword>
<sequence>MTEYTLRAIGRVESTLTDRAAAPRQPDEGAPDAWLVFDDRYAPALDGLSPGTDVLLLTWLDRADRDTLTVHPRGDLTRPRAGVFATRAPDRPNPIGLHEVHILAIDGTRVHVSNLEALDATPILDVKPLLTPDR</sequence>
<dbReference type="EMBL" id="BOOP01000005">
    <property type="protein sequence ID" value="GII36676.1"/>
    <property type="molecule type" value="Genomic_DNA"/>
</dbReference>
<dbReference type="InterPro" id="IPR040372">
    <property type="entry name" value="YaeB-like"/>
</dbReference>
<dbReference type="Pfam" id="PF01980">
    <property type="entry name" value="TrmO_N"/>
    <property type="match status" value="1"/>
</dbReference>
<gene>
    <name evidence="4" type="ORF">Pph01_16790</name>
</gene>
<evidence type="ECO:0000256" key="1">
    <source>
        <dbReference type="ARBA" id="ARBA00022691"/>
    </source>
</evidence>
<comment type="caution">
    <text evidence="4">The sequence shown here is derived from an EMBL/GenBank/DDBJ whole genome shotgun (WGS) entry which is preliminary data.</text>
</comment>
<evidence type="ECO:0000259" key="3">
    <source>
        <dbReference type="PROSITE" id="PS51668"/>
    </source>
</evidence>
<keyword evidence="5" id="KW-1185">Reference proteome</keyword>
<reference evidence="4 5" key="1">
    <citation type="submission" date="2021-01" db="EMBL/GenBank/DDBJ databases">
        <title>Whole genome shotgun sequence of Planotetraspora phitsanulokensis NBRC 104273.</title>
        <authorList>
            <person name="Komaki H."/>
            <person name="Tamura T."/>
        </authorList>
    </citation>
    <scope>NUCLEOTIDE SEQUENCE [LARGE SCALE GENOMIC DNA]</scope>
    <source>
        <strain evidence="4 5">NBRC 104273</strain>
    </source>
</reference>
<evidence type="ECO:0000313" key="4">
    <source>
        <dbReference type="EMBL" id="GII36676.1"/>
    </source>
</evidence>
<name>A0A8J3U3Q4_9ACTN</name>
<proteinExistence type="inferred from homology"/>
<protein>
    <submittedName>
        <fullName evidence="4">tRNA (N6-threonylcarbamoyladenosine(37)-N6)-methyltransferase TrmO</fullName>
    </submittedName>
</protein>
<dbReference type="SUPFAM" id="SSF118196">
    <property type="entry name" value="YaeB-like"/>
    <property type="match status" value="1"/>
</dbReference>
<dbReference type="InterPro" id="IPR036414">
    <property type="entry name" value="YaeB_N_sf"/>
</dbReference>
<evidence type="ECO:0000313" key="5">
    <source>
        <dbReference type="Proteomes" id="UP000622547"/>
    </source>
</evidence>
<organism evidence="4 5">
    <name type="scientific">Planotetraspora phitsanulokensis</name>
    <dbReference type="NCBI Taxonomy" id="575192"/>
    <lineage>
        <taxon>Bacteria</taxon>
        <taxon>Bacillati</taxon>
        <taxon>Actinomycetota</taxon>
        <taxon>Actinomycetes</taxon>
        <taxon>Streptosporangiales</taxon>
        <taxon>Streptosporangiaceae</taxon>
        <taxon>Planotetraspora</taxon>
    </lineage>
</organism>
<dbReference type="PROSITE" id="PS51668">
    <property type="entry name" value="TSAA_2"/>
    <property type="match status" value="1"/>
</dbReference>
<dbReference type="AlphaFoldDB" id="A0A8J3U3Q4"/>
<evidence type="ECO:0000256" key="2">
    <source>
        <dbReference type="ARBA" id="ARBA00033753"/>
    </source>
</evidence>
<dbReference type="Proteomes" id="UP000622547">
    <property type="component" value="Unassembled WGS sequence"/>
</dbReference>
<dbReference type="PROSITE" id="PS01318">
    <property type="entry name" value="TSAA_1"/>
    <property type="match status" value="1"/>
</dbReference>
<dbReference type="CDD" id="cd09281">
    <property type="entry name" value="UPF0066"/>
    <property type="match status" value="1"/>
</dbReference>
<accession>A0A8J3U3Q4</accession>